<proteinExistence type="predicted"/>
<evidence type="ECO:0000313" key="2">
    <source>
        <dbReference type="EMBL" id="KAF9484181.1"/>
    </source>
</evidence>
<accession>A0A9P5ZB52</accession>
<name>A0A9P5ZB52_9AGAR</name>
<dbReference type="EMBL" id="MU155146">
    <property type="protein sequence ID" value="KAF9484181.1"/>
    <property type="molecule type" value="Genomic_DNA"/>
</dbReference>
<feature type="compositionally biased region" description="Polar residues" evidence="1">
    <location>
        <begin position="150"/>
        <end position="164"/>
    </location>
</feature>
<feature type="region of interest" description="Disordered" evidence="1">
    <location>
        <begin position="135"/>
        <end position="164"/>
    </location>
</feature>
<sequence>MDSLLKYVLSTVWVQGGIVFQSFSQRICIANASANSNALTLEGPGWGGYKWINNLKPVFSGGGKLSARRTSTYISQGHTGVSTLRKHLDSNSDAKEEKNLRASSLGDQSIITSNSIYALRPFTFDALREYLDSDVEEPQEDDDLGEEGRSISSPTPRNGNKSSGRNGIIILIQLLRENTPRSREPQSLYIISLKLSNGKVRGVIHKNLLFSLLILVPNDIGLLSLQVLPRRTVRTHTENATGEGEGATAPWPRLWCYSACRGPERMWWEEVWI</sequence>
<gene>
    <name evidence="2" type="ORF">BDN70DRAFT_891187</name>
</gene>
<dbReference type="AlphaFoldDB" id="A0A9P5ZB52"/>
<organism evidence="2 3">
    <name type="scientific">Pholiota conissans</name>
    <dbReference type="NCBI Taxonomy" id="109636"/>
    <lineage>
        <taxon>Eukaryota</taxon>
        <taxon>Fungi</taxon>
        <taxon>Dikarya</taxon>
        <taxon>Basidiomycota</taxon>
        <taxon>Agaricomycotina</taxon>
        <taxon>Agaricomycetes</taxon>
        <taxon>Agaricomycetidae</taxon>
        <taxon>Agaricales</taxon>
        <taxon>Agaricineae</taxon>
        <taxon>Strophariaceae</taxon>
        <taxon>Pholiota</taxon>
    </lineage>
</organism>
<evidence type="ECO:0000313" key="3">
    <source>
        <dbReference type="Proteomes" id="UP000807469"/>
    </source>
</evidence>
<comment type="caution">
    <text evidence="2">The sequence shown here is derived from an EMBL/GenBank/DDBJ whole genome shotgun (WGS) entry which is preliminary data.</text>
</comment>
<evidence type="ECO:0000256" key="1">
    <source>
        <dbReference type="SAM" id="MobiDB-lite"/>
    </source>
</evidence>
<keyword evidence="3" id="KW-1185">Reference proteome</keyword>
<reference evidence="2" key="1">
    <citation type="submission" date="2020-11" db="EMBL/GenBank/DDBJ databases">
        <authorList>
            <consortium name="DOE Joint Genome Institute"/>
            <person name="Ahrendt S."/>
            <person name="Riley R."/>
            <person name="Andreopoulos W."/>
            <person name="Labutti K."/>
            <person name="Pangilinan J."/>
            <person name="Ruiz-Duenas F.J."/>
            <person name="Barrasa J.M."/>
            <person name="Sanchez-Garcia M."/>
            <person name="Camarero S."/>
            <person name="Miyauchi S."/>
            <person name="Serrano A."/>
            <person name="Linde D."/>
            <person name="Babiker R."/>
            <person name="Drula E."/>
            <person name="Ayuso-Fernandez I."/>
            <person name="Pacheco R."/>
            <person name="Padilla G."/>
            <person name="Ferreira P."/>
            <person name="Barriuso J."/>
            <person name="Kellner H."/>
            <person name="Castanera R."/>
            <person name="Alfaro M."/>
            <person name="Ramirez L."/>
            <person name="Pisabarro A.G."/>
            <person name="Kuo A."/>
            <person name="Tritt A."/>
            <person name="Lipzen A."/>
            <person name="He G."/>
            <person name="Yan M."/>
            <person name="Ng V."/>
            <person name="Cullen D."/>
            <person name="Martin F."/>
            <person name="Rosso M.-N."/>
            <person name="Henrissat B."/>
            <person name="Hibbett D."/>
            <person name="Martinez A.T."/>
            <person name="Grigoriev I.V."/>
        </authorList>
    </citation>
    <scope>NUCLEOTIDE SEQUENCE</scope>
    <source>
        <strain evidence="2">CIRM-BRFM 674</strain>
    </source>
</reference>
<protein>
    <submittedName>
        <fullName evidence="2">Uncharacterized protein</fullName>
    </submittedName>
</protein>
<dbReference type="Proteomes" id="UP000807469">
    <property type="component" value="Unassembled WGS sequence"/>
</dbReference>
<feature type="compositionally biased region" description="Acidic residues" evidence="1">
    <location>
        <begin position="135"/>
        <end position="145"/>
    </location>
</feature>